<feature type="coiled-coil region" evidence="1">
    <location>
        <begin position="197"/>
        <end position="224"/>
    </location>
</feature>
<keyword evidence="3" id="KW-0472">Membrane</keyword>
<dbReference type="InterPro" id="IPR018649">
    <property type="entry name" value="SHOCT"/>
</dbReference>
<feature type="region of interest" description="Disordered" evidence="2">
    <location>
        <begin position="30"/>
        <end position="52"/>
    </location>
</feature>
<gene>
    <name evidence="5" type="ORF">Dacsa_2911</name>
</gene>
<feature type="compositionally biased region" description="Polar residues" evidence="2">
    <location>
        <begin position="112"/>
        <end position="131"/>
    </location>
</feature>
<protein>
    <recommendedName>
        <fullName evidence="4">SHOCT domain-containing protein</fullName>
    </recommendedName>
</protein>
<dbReference type="AlphaFoldDB" id="K9YX24"/>
<dbReference type="EMBL" id="CP003944">
    <property type="protein sequence ID" value="AFZ51464.1"/>
    <property type="molecule type" value="Genomic_DNA"/>
</dbReference>
<feature type="region of interest" description="Disordered" evidence="2">
    <location>
        <begin position="268"/>
        <end position="287"/>
    </location>
</feature>
<evidence type="ECO:0000256" key="3">
    <source>
        <dbReference type="SAM" id="Phobius"/>
    </source>
</evidence>
<dbReference type="RefSeq" id="WP_015230444.1">
    <property type="nucleotide sequence ID" value="NC_019780.1"/>
</dbReference>
<sequence>MGNKFDKIKELKQMLDEGSITQEEFSQMKADLLSENSNTEDSKASRSFQLDKGKERKGVGWPEVLSVLFGIYGGLGYLFTKQPTAKKLVILVLSFLATGVYASLEIAITNTQESQMQESGDSQRTTAGSQESEAKEEQTIREQKIQQEEQELRKKQELSDKFNAERQKILNSANKMMDQGQYEEVIKLADKYAFVNDENLNNLKSQAKDKLAAIEKEYAALVAQLPSFIPELVQEKGESIKSKSWFDREFMIYNCDEVAPAQIEETVETKSNHDNGQPSRWTGSVPTASQVASEAESSYRFALRCGYAALLLEDKEYLKKAISLINKAEKYSTNNTLFIAKVKSGEL</sequence>
<organism evidence="5 6">
    <name type="scientific">Dactylococcopsis salina (strain PCC 8305)</name>
    <name type="common">Myxobactron salinum</name>
    <dbReference type="NCBI Taxonomy" id="13035"/>
    <lineage>
        <taxon>Bacteria</taxon>
        <taxon>Bacillati</taxon>
        <taxon>Cyanobacteriota</taxon>
        <taxon>Cyanophyceae</taxon>
        <taxon>Nodosilineales</taxon>
        <taxon>Cymatolegaceae</taxon>
        <taxon>Dactylococcopsis</taxon>
    </lineage>
</organism>
<evidence type="ECO:0000313" key="5">
    <source>
        <dbReference type="EMBL" id="AFZ51464.1"/>
    </source>
</evidence>
<feature type="domain" description="SHOCT" evidence="4">
    <location>
        <begin position="6"/>
        <end position="33"/>
    </location>
</feature>
<feature type="compositionally biased region" description="Basic and acidic residues" evidence="2">
    <location>
        <begin position="40"/>
        <end position="52"/>
    </location>
</feature>
<evidence type="ECO:0000313" key="6">
    <source>
        <dbReference type="Proteomes" id="UP000010482"/>
    </source>
</evidence>
<name>K9YX24_DACS8</name>
<dbReference type="Proteomes" id="UP000010482">
    <property type="component" value="Chromosome"/>
</dbReference>
<dbReference type="KEGG" id="dsl:Dacsa_2911"/>
<keyword evidence="6" id="KW-1185">Reference proteome</keyword>
<evidence type="ECO:0000256" key="1">
    <source>
        <dbReference type="SAM" id="Coils"/>
    </source>
</evidence>
<dbReference type="HOGENOM" id="CLU_798582_0_0_3"/>
<feature type="transmembrane region" description="Helical" evidence="3">
    <location>
        <begin position="59"/>
        <end position="79"/>
    </location>
</feature>
<dbReference type="Pfam" id="PF09851">
    <property type="entry name" value="SHOCT"/>
    <property type="match status" value="1"/>
</dbReference>
<evidence type="ECO:0000256" key="2">
    <source>
        <dbReference type="SAM" id="MobiDB-lite"/>
    </source>
</evidence>
<feature type="compositionally biased region" description="Basic and acidic residues" evidence="2">
    <location>
        <begin position="132"/>
        <end position="142"/>
    </location>
</feature>
<accession>K9YX24</accession>
<proteinExistence type="predicted"/>
<reference evidence="5" key="1">
    <citation type="submission" date="2012-04" db="EMBL/GenBank/DDBJ databases">
        <title>Finished genome of Dactylococcopsis salina PCC 8305.</title>
        <authorList>
            <consortium name="US DOE Joint Genome Institute"/>
            <person name="Gugger M."/>
            <person name="Coursin T."/>
            <person name="Rippka R."/>
            <person name="Tandeau De Marsac N."/>
            <person name="Huntemann M."/>
            <person name="Wei C.-L."/>
            <person name="Han J."/>
            <person name="Detter J.C."/>
            <person name="Han C."/>
            <person name="Tapia R."/>
            <person name="Daligault H."/>
            <person name="Chen A."/>
            <person name="Krypides N."/>
            <person name="Mavromatis K."/>
            <person name="Markowitz V."/>
            <person name="Szeto E."/>
            <person name="Ivanova N."/>
            <person name="Ovchinnikova G."/>
            <person name="Pagani I."/>
            <person name="Pati A."/>
            <person name="Goodwin L."/>
            <person name="Peters L."/>
            <person name="Pitluck S."/>
            <person name="Woyke T."/>
            <person name="Kerfeld C."/>
        </authorList>
    </citation>
    <scope>NUCLEOTIDE SEQUENCE [LARGE SCALE GENOMIC DNA]</scope>
    <source>
        <strain evidence="5">PCC 8305</strain>
    </source>
</reference>
<evidence type="ECO:0000259" key="4">
    <source>
        <dbReference type="Pfam" id="PF09851"/>
    </source>
</evidence>
<feature type="compositionally biased region" description="Polar residues" evidence="2">
    <location>
        <begin position="274"/>
        <end position="287"/>
    </location>
</feature>
<dbReference type="STRING" id="13035.Dacsa_2911"/>
<feature type="transmembrane region" description="Helical" evidence="3">
    <location>
        <begin position="88"/>
        <end position="108"/>
    </location>
</feature>
<keyword evidence="1" id="KW-0175">Coiled coil</keyword>
<keyword evidence="3" id="KW-0812">Transmembrane</keyword>
<feature type="region of interest" description="Disordered" evidence="2">
    <location>
        <begin position="112"/>
        <end position="142"/>
    </location>
</feature>
<keyword evidence="3" id="KW-1133">Transmembrane helix</keyword>